<evidence type="ECO:0000313" key="1">
    <source>
        <dbReference type="EMBL" id="KPH78710.1"/>
    </source>
</evidence>
<name>A0ABR5MN86_9BACI</name>
<proteinExistence type="predicted"/>
<dbReference type="InterPro" id="IPR036493">
    <property type="entry name" value="YunC_sf"/>
</dbReference>
<dbReference type="SUPFAM" id="SSF102891">
    <property type="entry name" value="Hypothetical protein Ta1206"/>
    <property type="match status" value="1"/>
</dbReference>
<keyword evidence="2" id="KW-1185">Reference proteome</keyword>
<accession>A0ABR5MN86</accession>
<organism evidence="1 2">
    <name type="scientific">Oceanobacillus caeni</name>
    <dbReference type="NCBI Taxonomy" id="405946"/>
    <lineage>
        <taxon>Bacteria</taxon>
        <taxon>Bacillati</taxon>
        <taxon>Bacillota</taxon>
        <taxon>Bacilli</taxon>
        <taxon>Bacillales</taxon>
        <taxon>Bacillaceae</taxon>
        <taxon>Oceanobacillus</taxon>
    </lineage>
</organism>
<dbReference type="Proteomes" id="UP000037854">
    <property type="component" value="Unassembled WGS sequence"/>
</dbReference>
<evidence type="ECO:0008006" key="3">
    <source>
        <dbReference type="Google" id="ProtNLM"/>
    </source>
</evidence>
<dbReference type="RefSeq" id="WP_060667541.1">
    <property type="nucleotide sequence ID" value="NZ_LGTK01000002.1"/>
</dbReference>
<sequence length="103" mass="11284">MVTVEPIEIEGKHFVATTVKLPKTTLLSVSNDVGYIMCAALDVDFFDVNPKLKERKVIAGRAEGVRSIDQLLNAPLAKITDASREEIGWEIGMTGKEALLRLS</sequence>
<reference evidence="1 2" key="1">
    <citation type="submission" date="2015-07" db="EMBL/GenBank/DDBJ databases">
        <title>High-quality draft genome sequence of Oceanobacillus caeni HM6, a bacillus isolated from a human feces.</title>
        <authorList>
            <person name="Kumar J."/>
            <person name="Verma M.K."/>
            <person name="Pandey R."/>
            <person name="Bhambi M."/>
            <person name="Chauhan N."/>
        </authorList>
    </citation>
    <scope>NUCLEOTIDE SEQUENCE [LARGE SCALE GENOMIC DNA]</scope>
    <source>
        <strain evidence="1 2">HM6</strain>
    </source>
</reference>
<dbReference type="EMBL" id="LGTK01000002">
    <property type="protein sequence ID" value="KPH78710.1"/>
    <property type="molecule type" value="Genomic_DNA"/>
</dbReference>
<protein>
    <recommendedName>
        <fullName evidence="3">DUF1805 domain-containing protein</fullName>
    </recommendedName>
</protein>
<dbReference type="Pfam" id="PF08827">
    <property type="entry name" value="DUF1805"/>
    <property type="match status" value="1"/>
</dbReference>
<dbReference type="Gene3D" id="3.30.1980.10">
    <property type="entry name" value="Hypothetical protein YunC"/>
    <property type="match status" value="1"/>
</dbReference>
<comment type="caution">
    <text evidence="1">The sequence shown here is derived from an EMBL/GenBank/DDBJ whole genome shotgun (WGS) entry which is preliminary data.</text>
</comment>
<dbReference type="InterPro" id="IPR014931">
    <property type="entry name" value="DUF1805"/>
</dbReference>
<gene>
    <name evidence="1" type="ORF">AFL42_00955</name>
</gene>
<evidence type="ECO:0000313" key="2">
    <source>
        <dbReference type="Proteomes" id="UP000037854"/>
    </source>
</evidence>